<dbReference type="AlphaFoldDB" id="A0AA36DNY4"/>
<evidence type="ECO:0000256" key="1">
    <source>
        <dbReference type="SAM" id="MobiDB-lite"/>
    </source>
</evidence>
<sequence length="288" mass="32690">MKSREAALHIIVFLSILWSTKHTRAAQCYEGTKSFEKVEVQRPYCKFTIKYSNRDCEKRPWISLEAADDWSNLVIRKPVCYYRRYEVTCFCYGHLCNEGNNIKEILARELIDATTQQLVRIITCYLLKHATGVKTATEEKDDDSENAFVRRPMKKNKIMQEGQEKGGTKLTMYIVVGGAAVLVIVTLLSLLLALLVVLKSRKKSRAAEEDEDSESNAASHRTPNDYDRLGAAKEGGGGHRVTFSTPPEKLVRDRSKSSTWEANSVRRGEYSTSERFDEGQSTSEDDSR</sequence>
<keyword evidence="5" id="KW-1185">Reference proteome</keyword>
<keyword evidence="2" id="KW-1133">Transmembrane helix</keyword>
<organism evidence="4 5">
    <name type="scientific">Cylicocyclus nassatus</name>
    <name type="common">Nematode worm</name>
    <dbReference type="NCBI Taxonomy" id="53992"/>
    <lineage>
        <taxon>Eukaryota</taxon>
        <taxon>Metazoa</taxon>
        <taxon>Ecdysozoa</taxon>
        <taxon>Nematoda</taxon>
        <taxon>Chromadorea</taxon>
        <taxon>Rhabditida</taxon>
        <taxon>Rhabditina</taxon>
        <taxon>Rhabditomorpha</taxon>
        <taxon>Strongyloidea</taxon>
        <taxon>Strongylidae</taxon>
        <taxon>Cylicocyclus</taxon>
    </lineage>
</organism>
<feature type="signal peptide" evidence="3">
    <location>
        <begin position="1"/>
        <end position="25"/>
    </location>
</feature>
<feature type="transmembrane region" description="Helical" evidence="2">
    <location>
        <begin position="170"/>
        <end position="198"/>
    </location>
</feature>
<evidence type="ECO:0000256" key="3">
    <source>
        <dbReference type="SAM" id="SignalP"/>
    </source>
</evidence>
<accession>A0AA36DNY4</accession>
<evidence type="ECO:0000313" key="4">
    <source>
        <dbReference type="EMBL" id="CAJ0589487.1"/>
    </source>
</evidence>
<feature type="compositionally biased region" description="Basic and acidic residues" evidence="1">
    <location>
        <begin position="222"/>
        <end position="231"/>
    </location>
</feature>
<reference evidence="4" key="1">
    <citation type="submission" date="2023-07" db="EMBL/GenBank/DDBJ databases">
        <authorList>
            <consortium name="CYATHOMIX"/>
        </authorList>
    </citation>
    <scope>NUCLEOTIDE SEQUENCE</scope>
    <source>
        <strain evidence="4">N/A</strain>
    </source>
</reference>
<gene>
    <name evidence="4" type="ORF">CYNAS_LOCUS1470</name>
</gene>
<feature type="region of interest" description="Disordered" evidence="1">
    <location>
        <begin position="205"/>
        <end position="288"/>
    </location>
</feature>
<comment type="caution">
    <text evidence="4">The sequence shown here is derived from an EMBL/GenBank/DDBJ whole genome shotgun (WGS) entry which is preliminary data.</text>
</comment>
<evidence type="ECO:0000256" key="2">
    <source>
        <dbReference type="SAM" id="Phobius"/>
    </source>
</evidence>
<dbReference type="EMBL" id="CATQJL010000001">
    <property type="protein sequence ID" value="CAJ0589487.1"/>
    <property type="molecule type" value="Genomic_DNA"/>
</dbReference>
<dbReference type="Proteomes" id="UP001176961">
    <property type="component" value="Unassembled WGS sequence"/>
</dbReference>
<evidence type="ECO:0000313" key="5">
    <source>
        <dbReference type="Proteomes" id="UP001176961"/>
    </source>
</evidence>
<feature type="chain" id="PRO_5041271300" evidence="3">
    <location>
        <begin position="26"/>
        <end position="288"/>
    </location>
</feature>
<keyword evidence="3" id="KW-0732">Signal</keyword>
<keyword evidence="2" id="KW-0812">Transmembrane</keyword>
<protein>
    <submittedName>
        <fullName evidence="4">Uncharacterized protein</fullName>
    </submittedName>
</protein>
<feature type="compositionally biased region" description="Basic and acidic residues" evidence="1">
    <location>
        <begin position="264"/>
        <end position="278"/>
    </location>
</feature>
<proteinExistence type="predicted"/>
<name>A0AA36DNY4_CYLNA</name>
<keyword evidence="2" id="KW-0472">Membrane</keyword>